<dbReference type="InterPro" id="IPR050707">
    <property type="entry name" value="HTH_MetabolicPath_Reg"/>
</dbReference>
<evidence type="ECO:0000256" key="2">
    <source>
        <dbReference type="ARBA" id="ARBA00023125"/>
    </source>
</evidence>
<proteinExistence type="predicted"/>
<dbReference type="Pfam" id="PF01614">
    <property type="entry name" value="IclR_C"/>
    <property type="match status" value="1"/>
</dbReference>
<keyword evidence="7" id="KW-1185">Reference proteome</keyword>
<dbReference type="InterPro" id="IPR036388">
    <property type="entry name" value="WH-like_DNA-bd_sf"/>
</dbReference>
<dbReference type="SUPFAM" id="SSF46785">
    <property type="entry name" value="Winged helix' DNA-binding domain"/>
    <property type="match status" value="1"/>
</dbReference>
<dbReference type="GO" id="GO:0003677">
    <property type="term" value="F:DNA binding"/>
    <property type="evidence" value="ECO:0007669"/>
    <property type="project" value="UniProtKB-KW"/>
</dbReference>
<dbReference type="RefSeq" id="WP_167148664.1">
    <property type="nucleotide sequence ID" value="NZ_JAAMOX010000001.1"/>
</dbReference>
<dbReference type="PANTHER" id="PTHR30136">
    <property type="entry name" value="HELIX-TURN-HELIX TRANSCRIPTIONAL REGULATOR, ICLR FAMILY"/>
    <property type="match status" value="1"/>
</dbReference>
<evidence type="ECO:0000256" key="3">
    <source>
        <dbReference type="ARBA" id="ARBA00023163"/>
    </source>
</evidence>
<comment type="caution">
    <text evidence="6">The sequence shown here is derived from an EMBL/GenBank/DDBJ whole genome shotgun (WGS) entry which is preliminary data.</text>
</comment>
<protein>
    <submittedName>
        <fullName evidence="6">DNA-binding IclR family transcriptional regulator</fullName>
    </submittedName>
</protein>
<dbReference type="PROSITE" id="PS51077">
    <property type="entry name" value="HTH_ICLR"/>
    <property type="match status" value="1"/>
</dbReference>
<evidence type="ECO:0000259" key="4">
    <source>
        <dbReference type="PROSITE" id="PS51077"/>
    </source>
</evidence>
<feature type="domain" description="HTH iclR-type" evidence="4">
    <location>
        <begin position="8"/>
        <end position="69"/>
    </location>
</feature>
<evidence type="ECO:0000259" key="5">
    <source>
        <dbReference type="PROSITE" id="PS51078"/>
    </source>
</evidence>
<feature type="domain" description="IclR-ED" evidence="5">
    <location>
        <begin position="70"/>
        <end position="241"/>
    </location>
</feature>
<dbReference type="GO" id="GO:0003700">
    <property type="term" value="F:DNA-binding transcription factor activity"/>
    <property type="evidence" value="ECO:0007669"/>
    <property type="project" value="TreeGrafter"/>
</dbReference>
<keyword evidence="3" id="KW-0804">Transcription</keyword>
<dbReference type="EMBL" id="JAAMOX010000001">
    <property type="protein sequence ID" value="NIH53225.1"/>
    <property type="molecule type" value="Genomic_DNA"/>
</dbReference>
<dbReference type="InterPro" id="IPR029016">
    <property type="entry name" value="GAF-like_dom_sf"/>
</dbReference>
<name>A0A7X5R0L9_9MICO</name>
<evidence type="ECO:0000313" key="7">
    <source>
        <dbReference type="Proteomes" id="UP000541033"/>
    </source>
</evidence>
<reference evidence="6 7" key="1">
    <citation type="submission" date="2020-02" db="EMBL/GenBank/DDBJ databases">
        <title>Sequencing the genomes of 1000 actinobacteria strains.</title>
        <authorList>
            <person name="Klenk H.-P."/>
        </authorList>
    </citation>
    <scope>NUCLEOTIDE SEQUENCE [LARGE SCALE GENOMIC DNA]</scope>
    <source>
        <strain evidence="6 7">DSM 27960</strain>
    </source>
</reference>
<organism evidence="6 7">
    <name type="scientific">Lysinibacter cavernae</name>
    <dbReference type="NCBI Taxonomy" id="1640652"/>
    <lineage>
        <taxon>Bacteria</taxon>
        <taxon>Bacillati</taxon>
        <taxon>Actinomycetota</taxon>
        <taxon>Actinomycetes</taxon>
        <taxon>Micrococcales</taxon>
        <taxon>Microbacteriaceae</taxon>
        <taxon>Lysinibacter</taxon>
    </lineage>
</organism>
<evidence type="ECO:0000256" key="1">
    <source>
        <dbReference type="ARBA" id="ARBA00023015"/>
    </source>
</evidence>
<dbReference type="SUPFAM" id="SSF55781">
    <property type="entry name" value="GAF domain-like"/>
    <property type="match status" value="1"/>
</dbReference>
<dbReference type="GO" id="GO:0045892">
    <property type="term" value="P:negative regulation of DNA-templated transcription"/>
    <property type="evidence" value="ECO:0007669"/>
    <property type="project" value="TreeGrafter"/>
</dbReference>
<dbReference type="PANTHER" id="PTHR30136:SF24">
    <property type="entry name" value="HTH-TYPE TRANSCRIPTIONAL REPRESSOR ALLR"/>
    <property type="match status" value="1"/>
</dbReference>
<sequence length="269" mass="29297">MANSASGESMISRVARVVAALDDDHPGLTVSGLAEVTHLPIATTHRIVRDLVDIGWVHKDADGRVRLGLRLWEIVNRGSVARELRTVARPYMEDVHSVVKQHTQLGILEDGDVLFLECFSRRGSVDNAVTVAGRLPAHISSAGLVIMAFAPPAAQEVFLRANAMLVPDLRGRLEQIRRNGYAVVDGMLHANTSGIAVPIWDKSKFSVAALSVVVPRDPAEVNLAVPALLIAARGISRELGFRDPQRREAYAHEAATNPRNYQSMERRAG</sequence>
<keyword evidence="2 6" id="KW-0238">DNA-binding</keyword>
<keyword evidence="1" id="KW-0805">Transcription regulation</keyword>
<dbReference type="AlphaFoldDB" id="A0A7X5R0L9"/>
<dbReference type="InterPro" id="IPR014757">
    <property type="entry name" value="Tscrpt_reg_IclR_C"/>
</dbReference>
<dbReference type="Pfam" id="PF09339">
    <property type="entry name" value="HTH_IclR"/>
    <property type="match status" value="1"/>
</dbReference>
<dbReference type="Proteomes" id="UP000541033">
    <property type="component" value="Unassembled WGS sequence"/>
</dbReference>
<dbReference type="Gene3D" id="3.30.450.40">
    <property type="match status" value="1"/>
</dbReference>
<evidence type="ECO:0000313" key="6">
    <source>
        <dbReference type="EMBL" id="NIH53225.1"/>
    </source>
</evidence>
<dbReference type="PROSITE" id="PS51078">
    <property type="entry name" value="ICLR_ED"/>
    <property type="match status" value="1"/>
</dbReference>
<gene>
    <name evidence="6" type="ORF">FHX76_001093</name>
</gene>
<dbReference type="SMART" id="SM00346">
    <property type="entry name" value="HTH_ICLR"/>
    <property type="match status" value="1"/>
</dbReference>
<dbReference type="Gene3D" id="1.10.10.10">
    <property type="entry name" value="Winged helix-like DNA-binding domain superfamily/Winged helix DNA-binding domain"/>
    <property type="match status" value="1"/>
</dbReference>
<dbReference type="InterPro" id="IPR005471">
    <property type="entry name" value="Tscrpt_reg_IclR_N"/>
</dbReference>
<dbReference type="InterPro" id="IPR036390">
    <property type="entry name" value="WH_DNA-bd_sf"/>
</dbReference>
<accession>A0A7X5R0L9</accession>